<keyword evidence="1" id="KW-0472">Membrane</keyword>
<organism evidence="2 3">
    <name type="scientific">Kribbella sindirgiensis</name>
    <dbReference type="NCBI Taxonomy" id="1124744"/>
    <lineage>
        <taxon>Bacteria</taxon>
        <taxon>Bacillati</taxon>
        <taxon>Actinomycetota</taxon>
        <taxon>Actinomycetes</taxon>
        <taxon>Propionibacteriales</taxon>
        <taxon>Kribbellaceae</taxon>
        <taxon>Kribbella</taxon>
    </lineage>
</organism>
<keyword evidence="3" id="KW-1185">Reference proteome</keyword>
<feature type="transmembrane region" description="Helical" evidence="1">
    <location>
        <begin position="139"/>
        <end position="162"/>
    </location>
</feature>
<comment type="caution">
    <text evidence="2">The sequence shown here is derived from an EMBL/GenBank/DDBJ whole genome shotgun (WGS) entry which is preliminary data.</text>
</comment>
<accession>A0A4R0I751</accession>
<dbReference type="RefSeq" id="WP_131294520.1">
    <property type="nucleotide sequence ID" value="NZ_SJKA01000014.1"/>
</dbReference>
<dbReference type="InterPro" id="IPR005240">
    <property type="entry name" value="DUF389"/>
</dbReference>
<sequence length="317" mass="32981">MHLRLIVPSDRSERVLNTLVADPRVTSIVRLPGAARRPEGDVIECDVTREATSDILSWLKKQDLYDDGAVALASVDAAPSRNAQAAEKAAPGAPDDAVIWDAVVDQAYNEAGGSWVYYVFLTLATMIASVAVITDSAILVVGAMVVGPEFGVVAALAVGLFLRKGGLTQRSLALLVKGFALAIALTAVAALLARAVGWVDVNDVTAARPLTGFIWRPDKWSAVVAVLAGCAGVLSQTAGRGNALVGVFISVTTVPAAGDLALSVALWAPHQIGGSAAQLGINLAGMTAAGVVTLLLQRVIWRSYLKVKRRTGARVEA</sequence>
<reference evidence="2 3" key="1">
    <citation type="submission" date="2019-02" db="EMBL/GenBank/DDBJ databases">
        <title>Kribbella capetownensis sp. nov. and Kribbella speibonae sp. nov., isolated from soil.</title>
        <authorList>
            <person name="Curtis S.M."/>
            <person name="Norton I."/>
            <person name="Everest G.J."/>
            <person name="Meyers P.R."/>
        </authorList>
    </citation>
    <scope>NUCLEOTIDE SEQUENCE [LARGE SCALE GENOMIC DNA]</scope>
    <source>
        <strain evidence="2 3">DSM 27082</strain>
    </source>
</reference>
<keyword evidence="1" id="KW-1133">Transmembrane helix</keyword>
<keyword evidence="1" id="KW-0812">Transmembrane</keyword>
<dbReference type="AlphaFoldDB" id="A0A4R0I751"/>
<evidence type="ECO:0000313" key="3">
    <source>
        <dbReference type="Proteomes" id="UP000292695"/>
    </source>
</evidence>
<proteinExistence type="predicted"/>
<protein>
    <submittedName>
        <fullName evidence="2">DUF389 domain-containing protein</fullName>
    </submittedName>
</protein>
<gene>
    <name evidence="2" type="ORF">E0H50_31785</name>
</gene>
<dbReference type="EMBL" id="SJKA01000014">
    <property type="protein sequence ID" value="TCC26110.1"/>
    <property type="molecule type" value="Genomic_DNA"/>
</dbReference>
<feature type="transmembrane region" description="Helical" evidence="1">
    <location>
        <begin position="219"/>
        <end position="236"/>
    </location>
</feature>
<name>A0A4R0I751_9ACTN</name>
<feature type="transmembrane region" description="Helical" evidence="1">
    <location>
        <begin position="115"/>
        <end position="133"/>
    </location>
</feature>
<dbReference type="PANTHER" id="PTHR20992">
    <property type="entry name" value="AT15442P-RELATED"/>
    <property type="match status" value="1"/>
</dbReference>
<feature type="transmembrane region" description="Helical" evidence="1">
    <location>
        <begin position="174"/>
        <end position="199"/>
    </location>
</feature>
<dbReference type="PANTHER" id="PTHR20992:SF9">
    <property type="entry name" value="AT15442P-RELATED"/>
    <property type="match status" value="1"/>
</dbReference>
<dbReference type="Pfam" id="PF04087">
    <property type="entry name" value="DUF389"/>
    <property type="match status" value="1"/>
</dbReference>
<evidence type="ECO:0000256" key="1">
    <source>
        <dbReference type="SAM" id="Phobius"/>
    </source>
</evidence>
<feature type="transmembrane region" description="Helical" evidence="1">
    <location>
        <begin position="279"/>
        <end position="301"/>
    </location>
</feature>
<dbReference type="Proteomes" id="UP000292695">
    <property type="component" value="Unassembled WGS sequence"/>
</dbReference>
<evidence type="ECO:0000313" key="2">
    <source>
        <dbReference type="EMBL" id="TCC26110.1"/>
    </source>
</evidence>
<dbReference type="OrthoDB" id="8061853at2"/>
<feature type="transmembrane region" description="Helical" evidence="1">
    <location>
        <begin position="243"/>
        <end position="267"/>
    </location>
</feature>